<proteinExistence type="predicted"/>
<dbReference type="PANTHER" id="PTHR43031">
    <property type="entry name" value="FAD-DEPENDENT OXIDOREDUCTASE"/>
    <property type="match status" value="1"/>
</dbReference>
<dbReference type="PROSITE" id="PS50206">
    <property type="entry name" value="RHODANESE_3"/>
    <property type="match status" value="1"/>
</dbReference>
<comment type="caution">
    <text evidence="2">The sequence shown here is derived from an EMBL/GenBank/DDBJ whole genome shotgun (WGS) entry which is preliminary data.</text>
</comment>
<keyword evidence="3" id="KW-1185">Reference proteome</keyword>
<evidence type="ECO:0000313" key="3">
    <source>
        <dbReference type="Proteomes" id="UP001597013"/>
    </source>
</evidence>
<gene>
    <name evidence="2" type="ORF">ACFQ1Q_07675</name>
</gene>
<dbReference type="Pfam" id="PF00581">
    <property type="entry name" value="Rhodanese"/>
    <property type="match status" value="1"/>
</dbReference>
<protein>
    <submittedName>
        <fullName evidence="2">Rhodanese-like domain-containing protein</fullName>
    </submittedName>
</protein>
<reference evidence="3" key="1">
    <citation type="journal article" date="2019" name="Int. J. Syst. Evol. Microbiol.">
        <title>The Global Catalogue of Microorganisms (GCM) 10K type strain sequencing project: providing services to taxonomists for standard genome sequencing and annotation.</title>
        <authorList>
            <consortium name="The Broad Institute Genomics Platform"/>
            <consortium name="The Broad Institute Genome Sequencing Center for Infectious Disease"/>
            <person name="Wu L."/>
            <person name="Ma J."/>
        </authorList>
    </citation>
    <scope>NUCLEOTIDE SEQUENCE [LARGE SCALE GENOMIC DNA]</scope>
    <source>
        <strain evidence="3">CCUG 62215</strain>
    </source>
</reference>
<dbReference type="SMART" id="SM00450">
    <property type="entry name" value="RHOD"/>
    <property type="match status" value="1"/>
</dbReference>
<evidence type="ECO:0000313" key="2">
    <source>
        <dbReference type="EMBL" id="MFD1063122.1"/>
    </source>
</evidence>
<dbReference type="EMBL" id="JBHTJL010000009">
    <property type="protein sequence ID" value="MFD1063122.1"/>
    <property type="molecule type" value="Genomic_DNA"/>
</dbReference>
<dbReference type="Gene3D" id="3.40.250.10">
    <property type="entry name" value="Rhodanese-like domain"/>
    <property type="match status" value="1"/>
</dbReference>
<organism evidence="2 3">
    <name type="scientific">Winogradskyella litorisediminis</name>
    <dbReference type="NCBI Taxonomy" id="1156618"/>
    <lineage>
        <taxon>Bacteria</taxon>
        <taxon>Pseudomonadati</taxon>
        <taxon>Bacteroidota</taxon>
        <taxon>Flavobacteriia</taxon>
        <taxon>Flavobacteriales</taxon>
        <taxon>Flavobacteriaceae</taxon>
        <taxon>Winogradskyella</taxon>
    </lineage>
</organism>
<feature type="domain" description="Rhodanese" evidence="1">
    <location>
        <begin position="15"/>
        <end position="104"/>
    </location>
</feature>
<dbReference type="CDD" id="cd00158">
    <property type="entry name" value="RHOD"/>
    <property type="match status" value="1"/>
</dbReference>
<evidence type="ECO:0000259" key="1">
    <source>
        <dbReference type="PROSITE" id="PS50206"/>
    </source>
</evidence>
<dbReference type="RefSeq" id="WP_386130201.1">
    <property type="nucleotide sequence ID" value="NZ_JBHTJL010000009.1"/>
</dbReference>
<dbReference type="InterPro" id="IPR001763">
    <property type="entry name" value="Rhodanese-like_dom"/>
</dbReference>
<dbReference type="Proteomes" id="UP001597013">
    <property type="component" value="Unassembled WGS sequence"/>
</dbReference>
<dbReference type="PANTHER" id="PTHR43031:SF1">
    <property type="entry name" value="PYRIDINE NUCLEOTIDE-DISULPHIDE OXIDOREDUCTASE"/>
    <property type="match status" value="1"/>
</dbReference>
<dbReference type="InterPro" id="IPR036873">
    <property type="entry name" value="Rhodanese-like_dom_sf"/>
</dbReference>
<accession>A0ABW3N603</accession>
<name>A0ABW3N603_9FLAO</name>
<sequence length="105" mass="11713">MKNVNQREWQELIANDSNAVILDVRTPRECAEGIIDKAIMIDFLDAPTFKSEIEKLDKSKNYYVYCRSGNRSGQACQLLDGLGINNTFNLTGGMLAWTGKTVIPA</sequence>
<dbReference type="SUPFAM" id="SSF52821">
    <property type="entry name" value="Rhodanese/Cell cycle control phosphatase"/>
    <property type="match status" value="1"/>
</dbReference>
<dbReference type="InterPro" id="IPR050229">
    <property type="entry name" value="GlpE_sulfurtransferase"/>
</dbReference>